<evidence type="ECO:0000256" key="4">
    <source>
        <dbReference type="ARBA" id="ARBA00022989"/>
    </source>
</evidence>
<feature type="transmembrane region" description="Helical" evidence="6">
    <location>
        <begin position="74"/>
        <end position="91"/>
    </location>
</feature>
<keyword evidence="5 6" id="KW-0472">Membrane</keyword>
<gene>
    <name evidence="7" type="ORF">SAMN03080615_00933</name>
</gene>
<dbReference type="RefSeq" id="WP_091354656.1">
    <property type="nucleotide sequence ID" value="NZ_AP025284.1"/>
</dbReference>
<accession>A0A1H9EJB3</accession>
<evidence type="ECO:0000256" key="5">
    <source>
        <dbReference type="ARBA" id="ARBA00023136"/>
    </source>
</evidence>
<reference evidence="8" key="1">
    <citation type="submission" date="2016-10" db="EMBL/GenBank/DDBJ databases">
        <authorList>
            <person name="Varghese N."/>
            <person name="Submissions S."/>
        </authorList>
    </citation>
    <scope>NUCLEOTIDE SEQUENCE [LARGE SCALE GENOMIC DNA]</scope>
    <source>
        <strain evidence="8">DSM 18887</strain>
    </source>
</reference>
<evidence type="ECO:0000313" key="8">
    <source>
        <dbReference type="Proteomes" id="UP000198749"/>
    </source>
</evidence>
<keyword evidence="3 6" id="KW-0812">Transmembrane</keyword>
<dbReference type="PANTHER" id="PTHR43461:SF1">
    <property type="entry name" value="TRANSMEMBRANE PROTEIN 256"/>
    <property type="match status" value="1"/>
</dbReference>
<dbReference type="AlphaFoldDB" id="A0A1H9EJB3"/>
<keyword evidence="4 6" id="KW-1133">Transmembrane helix</keyword>
<evidence type="ECO:0000256" key="2">
    <source>
        <dbReference type="ARBA" id="ARBA00009694"/>
    </source>
</evidence>
<feature type="transmembrane region" description="Helical" evidence="6">
    <location>
        <begin position="45"/>
        <end position="62"/>
    </location>
</feature>
<proteinExistence type="inferred from homology"/>
<dbReference type="PANTHER" id="PTHR43461">
    <property type="entry name" value="TRANSMEMBRANE PROTEIN 256"/>
    <property type="match status" value="1"/>
</dbReference>
<keyword evidence="8" id="KW-1185">Reference proteome</keyword>
<sequence>MSARFVILCTALSGFITVALGAFASHMLRTQLSERLYEVLQTGIQYQMFHTMALFGVGVLMLRQSERGLRQTAVLFMAGIVFFSGSLYVLALSGQHWLGAITPVGGVLFLAGWLNLGRVAIRQLSE</sequence>
<dbReference type="GO" id="GO:0005886">
    <property type="term" value="C:plasma membrane"/>
    <property type="evidence" value="ECO:0007669"/>
    <property type="project" value="TreeGrafter"/>
</dbReference>
<dbReference type="OrthoDB" id="9802121at2"/>
<organism evidence="7 8">
    <name type="scientific">Amphritea atlantica</name>
    <dbReference type="NCBI Taxonomy" id="355243"/>
    <lineage>
        <taxon>Bacteria</taxon>
        <taxon>Pseudomonadati</taxon>
        <taxon>Pseudomonadota</taxon>
        <taxon>Gammaproteobacteria</taxon>
        <taxon>Oceanospirillales</taxon>
        <taxon>Oceanospirillaceae</taxon>
        <taxon>Amphritea</taxon>
    </lineage>
</organism>
<dbReference type="Pfam" id="PF04241">
    <property type="entry name" value="DUF423"/>
    <property type="match status" value="1"/>
</dbReference>
<protein>
    <submittedName>
        <fullName evidence="7">Uncharacterized membrane protein YgdD, TMEM256/DUF423 family</fullName>
    </submittedName>
</protein>
<evidence type="ECO:0000256" key="1">
    <source>
        <dbReference type="ARBA" id="ARBA00004141"/>
    </source>
</evidence>
<comment type="subcellular location">
    <subcellularLocation>
        <location evidence="1">Membrane</location>
        <topology evidence="1">Multi-pass membrane protein</topology>
    </subcellularLocation>
</comment>
<name>A0A1H9EJB3_9GAMM</name>
<dbReference type="InterPro" id="IPR006696">
    <property type="entry name" value="DUF423"/>
</dbReference>
<feature type="transmembrane region" description="Helical" evidence="6">
    <location>
        <begin position="97"/>
        <end position="116"/>
    </location>
</feature>
<dbReference type="STRING" id="355243.SAMN03080615_00933"/>
<dbReference type="EMBL" id="FOGB01000002">
    <property type="protein sequence ID" value="SEQ25749.1"/>
    <property type="molecule type" value="Genomic_DNA"/>
</dbReference>
<dbReference type="Proteomes" id="UP000198749">
    <property type="component" value="Unassembled WGS sequence"/>
</dbReference>
<evidence type="ECO:0000256" key="3">
    <source>
        <dbReference type="ARBA" id="ARBA00022692"/>
    </source>
</evidence>
<evidence type="ECO:0000256" key="6">
    <source>
        <dbReference type="SAM" id="Phobius"/>
    </source>
</evidence>
<evidence type="ECO:0000313" key="7">
    <source>
        <dbReference type="EMBL" id="SEQ25749.1"/>
    </source>
</evidence>
<comment type="similarity">
    <text evidence="2">Belongs to the UPF0382 family.</text>
</comment>